<comment type="caution">
    <text evidence="3">The sequence shown here is derived from an EMBL/GenBank/DDBJ whole genome shotgun (WGS) entry which is preliminary data.</text>
</comment>
<proteinExistence type="predicted"/>
<organism evidence="3">
    <name type="scientific">uncultured bacterium</name>
    <name type="common">gcode 4</name>
    <dbReference type="NCBI Taxonomy" id="1234023"/>
    <lineage>
        <taxon>Bacteria</taxon>
        <taxon>environmental samples</taxon>
    </lineage>
</organism>
<evidence type="ECO:0000256" key="1">
    <source>
        <dbReference type="ARBA" id="ARBA00022481"/>
    </source>
</evidence>
<name>K2FWG4_9BACT</name>
<keyword evidence="2" id="KW-0812">Transmembrane</keyword>
<dbReference type="InterPro" id="IPR013320">
    <property type="entry name" value="ConA-like_dom_sf"/>
</dbReference>
<keyword evidence="2" id="KW-0472">Membrane</keyword>
<gene>
    <name evidence="3" type="ORF">ACD_3C00223G0015</name>
</gene>
<dbReference type="Pfam" id="PF07963">
    <property type="entry name" value="N_methyl"/>
    <property type="match status" value="1"/>
</dbReference>
<evidence type="ECO:0000313" key="3">
    <source>
        <dbReference type="EMBL" id="EKE27338.1"/>
    </source>
</evidence>
<evidence type="ECO:0000256" key="2">
    <source>
        <dbReference type="SAM" id="Phobius"/>
    </source>
</evidence>
<dbReference type="AlphaFoldDB" id="K2FWG4"/>
<dbReference type="Gene3D" id="3.30.700.10">
    <property type="entry name" value="Glycoprotein, Type 4 Pilin"/>
    <property type="match status" value="1"/>
</dbReference>
<dbReference type="GO" id="GO:0015627">
    <property type="term" value="C:type II protein secretion system complex"/>
    <property type="evidence" value="ECO:0007669"/>
    <property type="project" value="InterPro"/>
</dbReference>
<dbReference type="InterPro" id="IPR045584">
    <property type="entry name" value="Pilin-like"/>
</dbReference>
<accession>K2FWG4</accession>
<dbReference type="NCBIfam" id="TIGR02532">
    <property type="entry name" value="IV_pilin_GFxxxE"/>
    <property type="match status" value="1"/>
</dbReference>
<dbReference type="Gene3D" id="2.60.120.200">
    <property type="match status" value="1"/>
</dbReference>
<sequence length="745" mass="88860">MINTKNKLNLHAFTLVELIVVIVILAILATIAFLSFSSQSSSARDSTRLSDISSIKKWMEMYNVWSWLYPDPDYPTSFTYSGWTIWNQWTLWDTAYKLIQKTLSKKVKDPFKDSEYDYSLASNKREYQVAWNFENPTSFEKSYNPFESDFLISQFSILNSPNANALGWTWTNVYISWNYNWIALKVQTWSAYYYVPTPTLFWINPTNQQNIVFNNTFNSWTIILPWINNYANYKSDQIYSTGSDKLWGSDITALMQKLQAAYTWSNISTNQVLEIVSAEGTALTDIWAGLIKNYLGWNAGSKNWSNEWGWSSLPDSNTVLLLHWDNLSNSTAFIDSSASGKTITANWDVNQIGRFWWVGYFGWSTSNLSMNDSQDWNFWTGSFSIDFWLNTKDPNWNILGQWTWNWWSSYHYWIILVTSGWKLRSQWWLWVGSVPSWLYWNIAVADWKWHHVALVRSWNTLGLYVDWVFDNSIDFTWVNIYNDNSVFRIWQSNEVWWPKCYIDELRISKWVARFTWNYALPTAPYTPDANDVLLLHFDWSWNSITDSSTVNQKTLTSNWNVTQYAPKFWNWAMIFDWNWDYLNIIDSNSFDLWLSWEPFTIDFWIKSSSTSNQIFLNRGWWFAWWNGTSGHEYVFWQYLWNTYFQAWNWGALENIMITWDVFSDWNYNHAAVSYDWSTVRVFKNWIIIWTSSTMSFAKPSWATLTRVWESVSSDWFNMNWLLDEFRISKWIARWTENFTPPTSPY</sequence>
<dbReference type="PRINTS" id="PR00813">
    <property type="entry name" value="BCTERIALGSPG"/>
</dbReference>
<feature type="transmembrane region" description="Helical" evidence="2">
    <location>
        <begin position="12"/>
        <end position="36"/>
    </location>
</feature>
<reference evidence="3" key="1">
    <citation type="journal article" date="2012" name="Science">
        <title>Fermentation, hydrogen, and sulfur metabolism in multiple uncultivated bacterial phyla.</title>
        <authorList>
            <person name="Wrighton K.C."/>
            <person name="Thomas B.C."/>
            <person name="Sharon I."/>
            <person name="Miller C.S."/>
            <person name="Castelle C.J."/>
            <person name="VerBerkmoes N.C."/>
            <person name="Wilkins M.J."/>
            <person name="Hettich R.L."/>
            <person name="Lipton M.S."/>
            <person name="Williams K.H."/>
            <person name="Long P.E."/>
            <person name="Banfield J.F."/>
        </authorList>
    </citation>
    <scope>NUCLEOTIDE SEQUENCE [LARGE SCALE GENOMIC DNA]</scope>
</reference>
<dbReference type="SUPFAM" id="SSF54523">
    <property type="entry name" value="Pili subunits"/>
    <property type="match status" value="1"/>
</dbReference>
<dbReference type="GO" id="GO:0015628">
    <property type="term" value="P:protein secretion by the type II secretion system"/>
    <property type="evidence" value="ECO:0007669"/>
    <property type="project" value="InterPro"/>
</dbReference>
<dbReference type="EMBL" id="AMFJ01000497">
    <property type="protein sequence ID" value="EKE27338.1"/>
    <property type="molecule type" value="Genomic_DNA"/>
</dbReference>
<dbReference type="InterPro" id="IPR000983">
    <property type="entry name" value="Bac_GSPG_pilin"/>
</dbReference>
<dbReference type="SUPFAM" id="SSF49899">
    <property type="entry name" value="Concanavalin A-like lectins/glucanases"/>
    <property type="match status" value="1"/>
</dbReference>
<dbReference type="InterPro" id="IPR012902">
    <property type="entry name" value="N_methyl_site"/>
</dbReference>
<protein>
    <submittedName>
        <fullName evidence="3">Large adhesin</fullName>
    </submittedName>
</protein>
<keyword evidence="2" id="KW-1133">Transmembrane helix</keyword>
<keyword evidence="1" id="KW-0488">Methylation</keyword>